<sequence>MTTRLPFRSLLLISPLLLCMGLRQSANAQQRGKFVSSANAPLTTEQVVENLVKRNLERAQALHAYLGTRIYQVEYRGFPNDRSAEMVVEVKYQSPGTKEFTIRSATGSKVIIDKVFKKLLQAEQEALAIEAQTRSVLNNDNYNFTLLEQQNTPSGLMYVLTVEPKIKDKFLYQGRIWVDAADFAVVRLEAEPAKKPSFWTKNSEIEQAYIKVGEFWLPVRNHSISEIRLGGTAELTIRYSNYRIMSKEQISNLSTVEPVRSVDTTHAQR</sequence>
<evidence type="ECO:0000313" key="2">
    <source>
        <dbReference type="EMBL" id="RSL18893.1"/>
    </source>
</evidence>
<organism evidence="2 3">
    <name type="scientific">Edaphobacter aggregans</name>
    <dbReference type="NCBI Taxonomy" id="570835"/>
    <lineage>
        <taxon>Bacteria</taxon>
        <taxon>Pseudomonadati</taxon>
        <taxon>Acidobacteriota</taxon>
        <taxon>Terriglobia</taxon>
        <taxon>Terriglobales</taxon>
        <taxon>Acidobacteriaceae</taxon>
        <taxon>Edaphobacter</taxon>
    </lineage>
</organism>
<reference evidence="2 3" key="1">
    <citation type="submission" date="2018-12" db="EMBL/GenBank/DDBJ databases">
        <title>Sequencing of bacterial isolates from soil warming experiment in Harvard Forest, Massachusetts, USA.</title>
        <authorList>
            <person name="Deangelis K."/>
        </authorList>
    </citation>
    <scope>NUCLEOTIDE SEQUENCE [LARGE SCALE GENOMIC DNA]</scope>
    <source>
        <strain evidence="2 3">EB153</strain>
    </source>
</reference>
<dbReference type="RefSeq" id="WP_125487183.1">
    <property type="nucleotide sequence ID" value="NZ_RSDW01000001.1"/>
</dbReference>
<keyword evidence="3" id="KW-1185">Reference proteome</keyword>
<dbReference type="OrthoDB" id="113691at2"/>
<dbReference type="Gene3D" id="2.50.20.10">
    <property type="entry name" value="Lipoprotein localisation LolA/LolB/LppX"/>
    <property type="match status" value="1"/>
</dbReference>
<evidence type="ECO:0008006" key="4">
    <source>
        <dbReference type="Google" id="ProtNLM"/>
    </source>
</evidence>
<evidence type="ECO:0000256" key="1">
    <source>
        <dbReference type="SAM" id="SignalP"/>
    </source>
</evidence>
<name>A0A3R9NX56_9BACT</name>
<gene>
    <name evidence="2" type="ORF">EDE15_4499</name>
</gene>
<dbReference type="Proteomes" id="UP000269669">
    <property type="component" value="Unassembled WGS sequence"/>
</dbReference>
<feature type="signal peptide" evidence="1">
    <location>
        <begin position="1"/>
        <end position="28"/>
    </location>
</feature>
<dbReference type="EMBL" id="RSDW01000001">
    <property type="protein sequence ID" value="RSL18893.1"/>
    <property type="molecule type" value="Genomic_DNA"/>
</dbReference>
<accession>A0A3R9NX56</accession>
<comment type="caution">
    <text evidence="2">The sequence shown here is derived from an EMBL/GenBank/DDBJ whole genome shotgun (WGS) entry which is preliminary data.</text>
</comment>
<protein>
    <recommendedName>
        <fullName evidence="4">Outer membrane lipoprotein-sorting protein</fullName>
    </recommendedName>
</protein>
<feature type="chain" id="PRO_5018699096" description="Outer membrane lipoprotein-sorting protein" evidence="1">
    <location>
        <begin position="29"/>
        <end position="269"/>
    </location>
</feature>
<evidence type="ECO:0000313" key="3">
    <source>
        <dbReference type="Proteomes" id="UP000269669"/>
    </source>
</evidence>
<keyword evidence="1" id="KW-0732">Signal</keyword>
<dbReference type="AlphaFoldDB" id="A0A3R9NX56"/>
<proteinExistence type="predicted"/>